<dbReference type="FunFam" id="3.40.50.2000:FF:000052">
    <property type="entry name" value="Alpha-1,3-glucan synthase Ags2"/>
    <property type="match status" value="1"/>
</dbReference>
<comment type="similarity">
    <text evidence="1">Belongs to the glycosyltransferase group 1 family.</text>
</comment>
<evidence type="ECO:0000256" key="3">
    <source>
        <dbReference type="ARBA" id="ARBA00022676"/>
    </source>
</evidence>
<dbReference type="InterPro" id="IPR058656">
    <property type="entry name" value="Mok11-13/Ags1-like_GH"/>
</dbReference>
<dbReference type="Gene3D" id="3.20.20.80">
    <property type="entry name" value="Glycosidases"/>
    <property type="match status" value="1"/>
</dbReference>
<feature type="transmembrane region" description="Helical" evidence="8">
    <location>
        <begin position="2073"/>
        <end position="2097"/>
    </location>
</feature>
<feature type="region of interest" description="Disordered" evidence="7">
    <location>
        <begin position="1767"/>
        <end position="1811"/>
    </location>
</feature>
<dbReference type="InterPro" id="IPR013534">
    <property type="entry name" value="Starch_synth_cat_dom"/>
</dbReference>
<dbReference type="PANTHER" id="PTHR47182:SF2">
    <property type="entry name" value="CELL WALL ALPHA-1,3-GLUCAN SYNTHASE AGS1"/>
    <property type="match status" value="1"/>
</dbReference>
<feature type="transmembrane region" description="Helical" evidence="8">
    <location>
        <begin position="2410"/>
        <end position="2430"/>
    </location>
</feature>
<dbReference type="Pfam" id="PF08323">
    <property type="entry name" value="Glyco_transf_5"/>
    <property type="match status" value="1"/>
</dbReference>
<keyword evidence="12" id="KW-1185">Reference proteome</keyword>
<feature type="region of interest" description="Disordered" evidence="7">
    <location>
        <begin position="1668"/>
        <end position="1752"/>
    </location>
</feature>
<dbReference type="EMBL" id="CP086716">
    <property type="protein sequence ID" value="WOO81560.1"/>
    <property type="molecule type" value="Genomic_DNA"/>
</dbReference>
<evidence type="ECO:0000256" key="9">
    <source>
        <dbReference type="SAM" id="SignalP"/>
    </source>
</evidence>
<dbReference type="InterPro" id="IPR001296">
    <property type="entry name" value="Glyco_trans_1"/>
</dbReference>
<feature type="transmembrane region" description="Helical" evidence="8">
    <location>
        <begin position="2358"/>
        <end position="2377"/>
    </location>
</feature>
<feature type="signal peptide" evidence="9">
    <location>
        <begin position="1"/>
        <end position="30"/>
    </location>
</feature>
<keyword evidence="3" id="KW-0328">Glycosyltransferase</keyword>
<keyword evidence="8" id="KW-0812">Transmembrane</keyword>
<dbReference type="EC" id="2.4.1.183" evidence="2"/>
<evidence type="ECO:0000313" key="12">
    <source>
        <dbReference type="Proteomes" id="UP000827549"/>
    </source>
</evidence>
<dbReference type="InterPro" id="IPR058659">
    <property type="entry name" value="Mok11-13/Ags1-like_CBM"/>
</dbReference>
<keyword evidence="5" id="KW-0961">Cell wall biogenesis/degradation</keyword>
<dbReference type="SUPFAM" id="SSF51445">
    <property type="entry name" value="(Trans)glycosidases"/>
    <property type="match status" value="1"/>
</dbReference>
<dbReference type="PANTHER" id="PTHR47182">
    <property type="entry name" value="CELL WALL ALPHA-1,3-GLUCAN SYNTHASE AGS1-RELATED"/>
    <property type="match status" value="1"/>
</dbReference>
<keyword evidence="8" id="KW-0472">Membrane</keyword>
<evidence type="ECO:0000256" key="5">
    <source>
        <dbReference type="ARBA" id="ARBA00023316"/>
    </source>
</evidence>
<dbReference type="InterPro" id="IPR058655">
    <property type="entry name" value="Mok11-14/Ags1-like"/>
</dbReference>
<feature type="transmembrane region" description="Helical" evidence="8">
    <location>
        <begin position="2293"/>
        <end position="2319"/>
    </location>
</feature>
<feature type="domain" description="Glycosyl hydrolase family 13 catalytic" evidence="10">
    <location>
        <begin position="76"/>
        <end position="548"/>
    </location>
</feature>
<feature type="chain" id="PRO_5042226523" description="alpha-1,3-glucan synthase" evidence="9">
    <location>
        <begin position="31"/>
        <end position="2438"/>
    </location>
</feature>
<feature type="transmembrane region" description="Helical" evidence="8">
    <location>
        <begin position="2109"/>
        <end position="2129"/>
    </location>
</feature>
<dbReference type="Pfam" id="PF26108">
    <property type="entry name" value="GH_Mok13"/>
    <property type="match status" value="1"/>
</dbReference>
<dbReference type="RefSeq" id="XP_062627592.1">
    <property type="nucleotide sequence ID" value="XM_062771608.1"/>
</dbReference>
<feature type="transmembrane region" description="Helical" evidence="8">
    <location>
        <begin position="1074"/>
        <end position="1098"/>
    </location>
</feature>
<dbReference type="GO" id="GO:0009277">
    <property type="term" value="C:fungal-type cell wall"/>
    <property type="evidence" value="ECO:0007669"/>
    <property type="project" value="TreeGrafter"/>
</dbReference>
<gene>
    <name evidence="11" type="primary">mok13</name>
    <name evidence="11" type="ORF">LOC62_03G005082</name>
</gene>
<protein>
    <recommendedName>
        <fullName evidence="2">alpha-1,3-glucan synthase</fullName>
        <ecNumber evidence="2">2.4.1.183</ecNumber>
    </recommendedName>
</protein>
<feature type="transmembrane region" description="Helical" evidence="8">
    <location>
        <begin position="2259"/>
        <end position="2281"/>
    </location>
</feature>
<dbReference type="Gene3D" id="3.40.50.2000">
    <property type="entry name" value="Glycogen Phosphorylase B"/>
    <property type="match status" value="2"/>
</dbReference>
<name>A0AAF0Y7L3_9TREE</name>
<keyword evidence="4" id="KW-0808">Transferase</keyword>
<organism evidence="11 12">
    <name type="scientific">Vanrija pseudolonga</name>
    <dbReference type="NCBI Taxonomy" id="143232"/>
    <lineage>
        <taxon>Eukaryota</taxon>
        <taxon>Fungi</taxon>
        <taxon>Dikarya</taxon>
        <taxon>Basidiomycota</taxon>
        <taxon>Agaricomycotina</taxon>
        <taxon>Tremellomycetes</taxon>
        <taxon>Trichosporonales</taxon>
        <taxon>Trichosporonaceae</taxon>
        <taxon>Vanrija</taxon>
    </lineage>
</organism>
<feature type="transmembrane region" description="Helical" evidence="8">
    <location>
        <begin position="2049"/>
        <end position="2066"/>
    </location>
</feature>
<dbReference type="CDD" id="cd03791">
    <property type="entry name" value="GT5_Glycogen_synthase_DULL1-like"/>
    <property type="match status" value="1"/>
</dbReference>
<feature type="transmembrane region" description="Helical" evidence="8">
    <location>
        <begin position="2017"/>
        <end position="2037"/>
    </location>
</feature>
<feature type="transmembrane region" description="Helical" evidence="8">
    <location>
        <begin position="2182"/>
        <end position="2201"/>
    </location>
</feature>
<evidence type="ECO:0000259" key="10">
    <source>
        <dbReference type="SMART" id="SM00642"/>
    </source>
</evidence>
<dbReference type="Pfam" id="PF26111">
    <property type="entry name" value="Ig_Mok13"/>
    <property type="match status" value="1"/>
</dbReference>
<feature type="compositionally biased region" description="Low complexity" evidence="7">
    <location>
        <begin position="1684"/>
        <end position="1697"/>
    </location>
</feature>
<proteinExistence type="inferred from homology"/>
<dbReference type="InterPro" id="IPR058658">
    <property type="entry name" value="Mok11-13/Ags1-like_Ig_2"/>
</dbReference>
<dbReference type="GO" id="GO:0070600">
    <property type="term" value="P:fungal-type cell wall (1-&gt;3)-alpha-glucan biosynthetic process"/>
    <property type="evidence" value="ECO:0007669"/>
    <property type="project" value="TreeGrafter"/>
</dbReference>
<reference evidence="11" key="1">
    <citation type="submission" date="2023-10" db="EMBL/GenBank/DDBJ databases">
        <authorList>
            <person name="Noh H."/>
        </authorList>
    </citation>
    <scope>NUCLEOTIDE SEQUENCE</scope>
    <source>
        <strain evidence="11">DUCC4014</strain>
    </source>
</reference>
<feature type="region of interest" description="Disordered" evidence="7">
    <location>
        <begin position="1945"/>
        <end position="1978"/>
    </location>
</feature>
<dbReference type="GO" id="GO:0047657">
    <property type="term" value="F:alpha-1,3-glucan synthase activity"/>
    <property type="evidence" value="ECO:0007669"/>
    <property type="project" value="UniProtKB-EC"/>
</dbReference>
<feature type="compositionally biased region" description="Basic and acidic residues" evidence="7">
    <location>
        <begin position="1730"/>
        <end position="1740"/>
    </location>
</feature>
<evidence type="ECO:0000256" key="1">
    <source>
        <dbReference type="ARBA" id="ARBA00006122"/>
    </source>
</evidence>
<dbReference type="InterPro" id="IPR058654">
    <property type="entry name" value="Mok11-14/Ags1-like_TM"/>
</dbReference>
<dbReference type="FunFam" id="3.40.50.2000:FF:000157">
    <property type="entry name" value="Alpha-1,3-glucan synthase, variant"/>
    <property type="match status" value="1"/>
</dbReference>
<dbReference type="Proteomes" id="UP000827549">
    <property type="component" value="Chromosome 3"/>
</dbReference>
<dbReference type="InterPro" id="IPR017853">
    <property type="entry name" value="GH"/>
</dbReference>
<dbReference type="Pfam" id="PF00534">
    <property type="entry name" value="Glycos_transf_1"/>
    <property type="match status" value="1"/>
</dbReference>
<comment type="catalytic activity">
    <reaction evidence="6">
        <text>[(1-&gt;3)-alpha-D-glucosyl](n) + UDP-alpha-D-glucose = [(1-&gt;3)-alpha-D-glucosyl](n+1) + UDP + H(+)</text>
        <dbReference type="Rhea" id="RHEA:19749"/>
        <dbReference type="Rhea" id="RHEA-COMP:11150"/>
        <dbReference type="Rhea" id="RHEA-COMP:11151"/>
        <dbReference type="ChEBI" id="CHEBI:15378"/>
        <dbReference type="ChEBI" id="CHEBI:28100"/>
        <dbReference type="ChEBI" id="CHEBI:58223"/>
        <dbReference type="ChEBI" id="CHEBI:58885"/>
        <dbReference type="EC" id="2.4.1.183"/>
    </reaction>
</comment>
<dbReference type="Pfam" id="PF00128">
    <property type="entry name" value="Alpha-amylase"/>
    <property type="match status" value="1"/>
</dbReference>
<dbReference type="SUPFAM" id="SSF53756">
    <property type="entry name" value="UDP-Glycosyltransferase/glycogen phosphorylase"/>
    <property type="match status" value="1"/>
</dbReference>
<dbReference type="InterPro" id="IPR006047">
    <property type="entry name" value="GH13_cat_dom"/>
</dbReference>
<evidence type="ECO:0000313" key="11">
    <source>
        <dbReference type="EMBL" id="WOO81560.1"/>
    </source>
</evidence>
<evidence type="ECO:0000256" key="2">
    <source>
        <dbReference type="ARBA" id="ARBA00012688"/>
    </source>
</evidence>
<evidence type="ECO:0000256" key="4">
    <source>
        <dbReference type="ARBA" id="ARBA00022679"/>
    </source>
</evidence>
<evidence type="ECO:0000256" key="7">
    <source>
        <dbReference type="SAM" id="MobiDB-lite"/>
    </source>
</evidence>
<evidence type="ECO:0000256" key="8">
    <source>
        <dbReference type="SAM" id="Phobius"/>
    </source>
</evidence>
<sequence>MRRGSSTPSLRWLRPSHLLALAVCAASVAAHVYNETLDPWNLNKNQAANDSIDYTTPRRDRYFPSPQNWRSLPAYTLLIDKWIDGDPTNNDFFNLTYEYDWRETQIRTGGDAMGLLDERGLDYIQSMGYKMIYMAGTVFLNMPWQSDGYSALDFTLLDPHFGNLTAWQQFIDGAHARGMYILVDFTVGTMGDLIGFKGHLNSSTPFNTNEYEVVWKDPAYGPWGIDHYPDWNFTNVYNESCVYPTFFTDDGSIVDPGIQGCYESSFDHYGDIEAFGVFPDWQRQLAKFASVQDRLREWRTEVLDRLKVFSCLSIEALDIDGIRIDKATQVTVDALADWANHTRACAASFNKTNFFIPGEVTGGDTFGAIYYGRGRTPGMRTTYEEALNLTQADNTKFLRDEGLAPLDGSCFHYSVYRQICHYLGVDGQLSVSNDIDQNFVNGWNMMLTSNDFLNQQTGDFDPRHMYGVANQDIFRWPVLENGTQKQLAGSFITHLLLPGIPLVWYGEEQGLYIIDSSSSNYVYARQAMVANPAWKRHGCYKMGGDQFHQLGYDAALTGCYDPGVALDHFDPTATTRRAFRNFNHIRENYPAVQDGFMLTQLSNHTHWRILPFGTVSEFGLWSSVRVPSQKQQGSNGFNTDGQISQAVWMLYTNENVSMSYNIDCGGQDPIRSPYAVNGNGSSIVRNLLSPYENYTLQNTQESFYNNGQAPYRGCIGSINLQPYDFKVLVPLDQWVPPRPTLSGFSPGHDQRVVLNGDTIQITLEWDEEMDCDSVTRGVSLLFTGDTSHGTPSISGTPSCLTLPDQPPTELNGVGPSKWHWVANITNAAEGIYKIEIAPVNSQRNPATSTGFKDHLMFRAGLPSNQFVFPENDYNNSIFHKDGDTFTLNHNAWGADMFRYSANFGQSWSPYQPYEASTTLNATMFKEKNNWWKGEHVMVQYWSKVAGTAAQVVHADSPDYKGYNRRWPQVLLSGPFNQWGYDIGVNAHFKSVGDGIWSMPIASTWPNLFHINIWKFDDYYYGDADNDGVLDRYPPNSLTPNYLNMTYPPRPYLAWQVFIDDASGRWSVLPLGHELVSIIAFALLLTIPIITAFAAAAIFRYSFYSIKINKWGTKPAKESSNYFPIVGAAAAHHDKKEGPVSEKHHSVILHEKVKKPERIIGWPEDPTKRRRVLIATLEYEILDWAVKVKIGGLGVMSTLMGKAMTDVDLIWVVPKVQDIDYPQGDFAEPIEVTIFGEPYLIEVETHQVDNITYVILDSPVFRAQTKSDPYPQRMDDLSSAIFYSTWNQAIAETIRRFEDIDIYHINDYHGALAPLYLLPRIVPVCLSLHNAEFQGLWPLRTKDEMKEVCAAFNISKEVCSKYVQFGNTFNLLHAAASFISHHQKSVGVAGVSDKYGKRSWARYPALWTLRNIDSLPNPDPTDIAALDEQPVAVDKIQVDQVAESKRPEHKRQAQEWAGIKQDPRADLFVFVGRWSKQKGVDLIADVMPGLLDKKSNIQLICVGPVIDLYGRFAAEKLARLMEMYPDRVFSKPEFTTLPPYLFSGADFALIPSRDEPFGLVAVEFGRKGALGVGSRLGGLGLMPGWWFPVESSTATHMLSQLTKTIKLALKSTPQERAILRARSAVQRFPVVEWRQRLEDFQRRSITMSRSVAGEHAWGYEQSASHTLYASGQNDSSTSLGTWNRPGTPDSGSGASAPGSPRPDSRRVSSGVNLPPGAASPGGGEATFTGSDYHRRFEDRKQNRGSGESFYDEDPNAAAMYQDPLAALEGRPRGKPKFGFAGDDEASSVVSSDHGDQSMSMIAPSTMSETPTGHAYDSFLAAANRQFAKTTDGRKQPDPFMERRMSTMSTASSTFVPSRPFSFTSRVSSFDSISSIVDEKNASPLNKAMESFTDADGEVSQTFVQKLQGLSAANSKGDLCIEKFLMKSEKQFFNEMKKEKLMAMSVRSRDSIHGGGSSHQSTIDGFRPESPQGQYSLSGHSHPEDYYSSSMMYDEHGELEKPMTRTQVLMERSIYGWPLYAIVISIGQLLSATSFQLSLLGGANTQTATDLYIICAIFCVATVFWYTLFRMRPSVYVLAIPWLLFAIAFFMIGLPALYGPFVAPRQWLTKVATWFYAIASSAGFLFFGLNFGEEAGAAAEIWIMRACIVQGLQQIWVSALWYWGYTLVGQNAATYNTPRAIICVTWPLAAVCVAFAYLMFWGLPDYYHQIPPYMPNFLRTLVRRKLVIWFMISEILRNYWLSPQYGRNWQFLWREAQVPKWSVVIMLVIFFIGIWGLLMGVLIKYAKVHSWLLPVFAVGLGAPRWAQMFWGISGFGIYVPWGGVAGPYIGTCVWLWLGVLDAIQGVGFGMILLQTLSRLHVCATLAAAQFVGSAVLMIARATAPDKNGPGNVFPNAAFWSPSTGENNPVAHWEFWLCLVCQLIIPFGYFSFFRKEQLVKP</sequence>
<keyword evidence="8" id="KW-1133">Transmembrane helix</keyword>
<feature type="compositionally biased region" description="Polar residues" evidence="7">
    <location>
        <begin position="1795"/>
        <end position="1809"/>
    </location>
</feature>
<dbReference type="SMART" id="SM00642">
    <property type="entry name" value="Aamy"/>
    <property type="match status" value="1"/>
</dbReference>
<accession>A0AAF0Y7L3</accession>
<dbReference type="InterPro" id="IPR058657">
    <property type="entry name" value="Mok11-13/Ags1-like_Ig"/>
</dbReference>
<evidence type="ECO:0000256" key="6">
    <source>
        <dbReference type="ARBA" id="ARBA00048960"/>
    </source>
</evidence>
<dbReference type="Pfam" id="PF26127">
    <property type="entry name" value="12TM_Mok13"/>
    <property type="match status" value="1"/>
</dbReference>
<feature type="compositionally biased region" description="Polar residues" evidence="7">
    <location>
        <begin position="1668"/>
        <end position="1680"/>
    </location>
</feature>
<dbReference type="Pfam" id="PF26122">
    <property type="entry name" value="CBM_Mok13"/>
    <property type="match status" value="1"/>
</dbReference>
<keyword evidence="9" id="KW-0732">Signal</keyword>
<dbReference type="Pfam" id="PF26114">
    <property type="entry name" value="Ig_2_Mok13"/>
    <property type="match status" value="1"/>
</dbReference>
<dbReference type="FunFam" id="3.20.20.80:FF:000162">
    <property type="entry name" value="Cell wall alpha-1,3-glucan synthase mok12"/>
    <property type="match status" value="1"/>
</dbReference>
<dbReference type="GeneID" id="87808313"/>